<organism evidence="2 3">
    <name type="scientific">Nocardia neocaledoniensis</name>
    <dbReference type="NCBI Taxonomy" id="236511"/>
    <lineage>
        <taxon>Bacteria</taxon>
        <taxon>Bacillati</taxon>
        <taxon>Actinomycetota</taxon>
        <taxon>Actinomycetes</taxon>
        <taxon>Mycobacteriales</taxon>
        <taxon>Nocardiaceae</taxon>
        <taxon>Nocardia</taxon>
    </lineage>
</organism>
<protein>
    <submittedName>
        <fullName evidence="2">Uncharacterized protein</fullName>
    </submittedName>
</protein>
<keyword evidence="1" id="KW-0472">Membrane</keyword>
<sequence length="51" mass="5790">MRELPGPLSCSPAGLARLRNVVLFFEILLIAVSILIGWFGLYVFYRLFTES</sequence>
<proteinExistence type="predicted"/>
<dbReference type="Proteomes" id="UP000246410">
    <property type="component" value="Unassembled WGS sequence"/>
</dbReference>
<reference evidence="2 3" key="1">
    <citation type="submission" date="2018-05" db="EMBL/GenBank/DDBJ databases">
        <title>Genomic Encyclopedia of Type Strains, Phase IV (KMG-IV): sequencing the most valuable type-strain genomes for metagenomic binning, comparative biology and taxonomic classification.</title>
        <authorList>
            <person name="Goeker M."/>
        </authorList>
    </citation>
    <scope>NUCLEOTIDE SEQUENCE [LARGE SCALE GENOMIC DNA]</scope>
    <source>
        <strain evidence="2 3">DSM 44717</strain>
    </source>
</reference>
<name>A0A317NSB6_9NOCA</name>
<feature type="transmembrane region" description="Helical" evidence="1">
    <location>
        <begin position="21"/>
        <end position="45"/>
    </location>
</feature>
<gene>
    <name evidence="2" type="ORF">DFR69_103591</name>
</gene>
<keyword evidence="3" id="KW-1185">Reference proteome</keyword>
<evidence type="ECO:0000313" key="2">
    <source>
        <dbReference type="EMBL" id="PWV77985.1"/>
    </source>
</evidence>
<comment type="caution">
    <text evidence="2">The sequence shown here is derived from an EMBL/GenBank/DDBJ whole genome shotgun (WGS) entry which is preliminary data.</text>
</comment>
<keyword evidence="1" id="KW-1133">Transmembrane helix</keyword>
<dbReference type="AlphaFoldDB" id="A0A317NSB6"/>
<evidence type="ECO:0000256" key="1">
    <source>
        <dbReference type="SAM" id="Phobius"/>
    </source>
</evidence>
<accession>A0A317NSB6</accession>
<keyword evidence="1" id="KW-0812">Transmembrane</keyword>
<evidence type="ECO:0000313" key="3">
    <source>
        <dbReference type="Proteomes" id="UP000246410"/>
    </source>
</evidence>
<dbReference type="EMBL" id="QGTL01000003">
    <property type="protein sequence ID" value="PWV77985.1"/>
    <property type="molecule type" value="Genomic_DNA"/>
</dbReference>